<keyword evidence="3 5" id="KW-0238">DNA-binding</keyword>
<evidence type="ECO:0000313" key="10">
    <source>
        <dbReference type="Proteomes" id="UP001498238"/>
    </source>
</evidence>
<sequence>MQTGVVFGSREAANGDRAGLGTRVRAAISRAGINHSEVARSIGLEPSKLSKSLAGTRKFRIEEITRIAELTDVTTDWLTRGSGRIPGRTPPRRTISAVSSAHMISDGELPAGAGAAADSPGRADDGEWMSKGTRNRRRVVAAAWELYADRGIDSVRVHDIAEASGLSASAITYHFRTKTQLLEAALRYSLEIIATARDLLEPDDPVDVLRRFARVHAGVDPSVRRVWSIWIQSWARAVVDEQSRLNLTAVYSEWLDLITGVIVAGQRSGRVRAGDTDLMVKTLSTFIDGLGIARSARQMTVSDEDAALMIEAFLDAHILAPADPAESSASEAPTPQPSSRPPQDEASQEEGT</sequence>
<dbReference type="InterPro" id="IPR010982">
    <property type="entry name" value="Lambda_DNA-bd_dom_sf"/>
</dbReference>
<dbReference type="Gene3D" id="1.10.260.40">
    <property type="entry name" value="lambda repressor-like DNA-binding domains"/>
    <property type="match status" value="1"/>
</dbReference>
<dbReference type="InterPro" id="IPR036271">
    <property type="entry name" value="Tet_transcr_reg_TetR-rel_C_sf"/>
</dbReference>
<feature type="region of interest" description="Disordered" evidence="6">
    <location>
        <begin position="109"/>
        <end position="129"/>
    </location>
</feature>
<dbReference type="SUPFAM" id="SSF47413">
    <property type="entry name" value="lambda repressor-like DNA-binding domains"/>
    <property type="match status" value="1"/>
</dbReference>
<dbReference type="PANTHER" id="PTHR30055">
    <property type="entry name" value="HTH-TYPE TRANSCRIPTIONAL REGULATOR RUTR"/>
    <property type="match status" value="1"/>
</dbReference>
<accession>A0ABN0SL93</accession>
<evidence type="ECO:0000259" key="7">
    <source>
        <dbReference type="PROSITE" id="PS50943"/>
    </source>
</evidence>
<dbReference type="Proteomes" id="UP001498238">
    <property type="component" value="Unassembled WGS sequence"/>
</dbReference>
<evidence type="ECO:0000256" key="2">
    <source>
        <dbReference type="ARBA" id="ARBA00023015"/>
    </source>
</evidence>
<dbReference type="SUPFAM" id="SSF46689">
    <property type="entry name" value="Homeodomain-like"/>
    <property type="match status" value="1"/>
</dbReference>
<comment type="caution">
    <text evidence="9">The sequence shown here is derived from an EMBL/GenBank/DDBJ whole genome shotgun (WGS) entry which is preliminary data.</text>
</comment>
<dbReference type="Gene3D" id="1.10.357.10">
    <property type="entry name" value="Tetracycline Repressor, domain 2"/>
    <property type="match status" value="1"/>
</dbReference>
<feature type="DNA-binding region" description="H-T-H motif" evidence="5">
    <location>
        <begin position="156"/>
        <end position="175"/>
    </location>
</feature>
<name>A0ABN0SL93_9MICO</name>
<dbReference type="PANTHER" id="PTHR30055:SF234">
    <property type="entry name" value="HTH-TYPE TRANSCRIPTIONAL REGULATOR BETI"/>
    <property type="match status" value="1"/>
</dbReference>
<keyword evidence="4" id="KW-0804">Transcription</keyword>
<reference evidence="9 10" key="1">
    <citation type="submission" date="2024-01" db="EMBL/GenBank/DDBJ databases">
        <title>Characterization of antibiotic resistant novel bacterial strains and their environmental applications.</title>
        <authorList>
            <person name="Manzoor S."/>
            <person name="Abbas S."/>
            <person name="Arshad M."/>
            <person name="Ahmed I."/>
        </authorList>
    </citation>
    <scope>NUCLEOTIDE SEQUENCE [LARGE SCALE GENOMIC DNA]</scope>
    <source>
        <strain evidence="9 10">NCCP-602</strain>
    </source>
</reference>
<dbReference type="Pfam" id="PF13977">
    <property type="entry name" value="TetR_C_6"/>
    <property type="match status" value="1"/>
</dbReference>
<evidence type="ECO:0000259" key="8">
    <source>
        <dbReference type="PROSITE" id="PS50977"/>
    </source>
</evidence>
<dbReference type="PRINTS" id="PR00455">
    <property type="entry name" value="HTHTETR"/>
</dbReference>
<dbReference type="InterPro" id="IPR050109">
    <property type="entry name" value="HTH-type_TetR-like_transc_reg"/>
</dbReference>
<dbReference type="InterPro" id="IPR009057">
    <property type="entry name" value="Homeodomain-like_sf"/>
</dbReference>
<keyword evidence="1" id="KW-0678">Repressor</keyword>
<dbReference type="InterPro" id="IPR039538">
    <property type="entry name" value="BetI_C"/>
</dbReference>
<evidence type="ECO:0000256" key="4">
    <source>
        <dbReference type="ARBA" id="ARBA00023163"/>
    </source>
</evidence>
<feature type="region of interest" description="Disordered" evidence="6">
    <location>
        <begin position="323"/>
        <end position="352"/>
    </location>
</feature>
<keyword evidence="10" id="KW-1185">Reference proteome</keyword>
<evidence type="ECO:0000256" key="5">
    <source>
        <dbReference type="PROSITE-ProRule" id="PRU00335"/>
    </source>
</evidence>
<organism evidence="9 10">
    <name type="scientific">Brevibacterium metallidurans</name>
    <dbReference type="NCBI Taxonomy" id="1482676"/>
    <lineage>
        <taxon>Bacteria</taxon>
        <taxon>Bacillati</taxon>
        <taxon>Actinomycetota</taxon>
        <taxon>Actinomycetes</taxon>
        <taxon>Micrococcales</taxon>
        <taxon>Brevibacteriaceae</taxon>
        <taxon>Brevibacterium</taxon>
    </lineage>
</organism>
<dbReference type="InterPro" id="IPR001387">
    <property type="entry name" value="Cro/C1-type_HTH"/>
</dbReference>
<evidence type="ECO:0000256" key="3">
    <source>
        <dbReference type="ARBA" id="ARBA00023125"/>
    </source>
</evidence>
<keyword evidence="2" id="KW-0805">Transcription regulation</keyword>
<evidence type="ECO:0000256" key="1">
    <source>
        <dbReference type="ARBA" id="ARBA00022491"/>
    </source>
</evidence>
<proteinExistence type="predicted"/>
<gene>
    <name evidence="9" type="ORF">NCCP602_10410</name>
</gene>
<dbReference type="EMBL" id="BAAAAF010000003">
    <property type="protein sequence ID" value="GAA0035080.1"/>
    <property type="molecule type" value="Genomic_DNA"/>
</dbReference>
<protein>
    <submittedName>
        <fullName evidence="9">TetR family transcriptional regulator C-terminal domain-containing protein</fullName>
    </submittedName>
</protein>
<feature type="compositionally biased region" description="Low complexity" evidence="6">
    <location>
        <begin position="109"/>
        <end position="120"/>
    </location>
</feature>
<dbReference type="CDD" id="cd00093">
    <property type="entry name" value="HTH_XRE"/>
    <property type="match status" value="1"/>
</dbReference>
<dbReference type="InterPro" id="IPR001647">
    <property type="entry name" value="HTH_TetR"/>
</dbReference>
<evidence type="ECO:0000256" key="6">
    <source>
        <dbReference type="SAM" id="MobiDB-lite"/>
    </source>
</evidence>
<feature type="domain" description="HTH cro/C1-type" evidence="7">
    <location>
        <begin position="24"/>
        <end position="78"/>
    </location>
</feature>
<dbReference type="SUPFAM" id="SSF48498">
    <property type="entry name" value="Tetracyclin repressor-like, C-terminal domain"/>
    <property type="match status" value="1"/>
</dbReference>
<evidence type="ECO:0000313" key="9">
    <source>
        <dbReference type="EMBL" id="GAA0035080.1"/>
    </source>
</evidence>
<dbReference type="PROSITE" id="PS50943">
    <property type="entry name" value="HTH_CROC1"/>
    <property type="match status" value="1"/>
</dbReference>
<dbReference type="Pfam" id="PF00440">
    <property type="entry name" value="TetR_N"/>
    <property type="match status" value="1"/>
</dbReference>
<feature type="domain" description="HTH tetR-type" evidence="8">
    <location>
        <begin position="133"/>
        <end position="193"/>
    </location>
</feature>
<dbReference type="SMART" id="SM00530">
    <property type="entry name" value="HTH_XRE"/>
    <property type="match status" value="1"/>
</dbReference>
<dbReference type="PROSITE" id="PS50977">
    <property type="entry name" value="HTH_TETR_2"/>
    <property type="match status" value="1"/>
</dbReference>
<feature type="compositionally biased region" description="Low complexity" evidence="6">
    <location>
        <begin position="323"/>
        <end position="333"/>
    </location>
</feature>